<organism evidence="1 2">
    <name type="scientific">Funneliformis mosseae</name>
    <name type="common">Endomycorrhizal fungus</name>
    <name type="synonym">Glomus mosseae</name>
    <dbReference type="NCBI Taxonomy" id="27381"/>
    <lineage>
        <taxon>Eukaryota</taxon>
        <taxon>Fungi</taxon>
        <taxon>Fungi incertae sedis</taxon>
        <taxon>Mucoromycota</taxon>
        <taxon>Glomeromycotina</taxon>
        <taxon>Glomeromycetes</taxon>
        <taxon>Glomerales</taxon>
        <taxon>Glomeraceae</taxon>
        <taxon>Funneliformis</taxon>
    </lineage>
</organism>
<accession>A0A9N9EXK9</accession>
<reference evidence="1" key="1">
    <citation type="submission" date="2021-06" db="EMBL/GenBank/DDBJ databases">
        <authorList>
            <person name="Kallberg Y."/>
            <person name="Tangrot J."/>
            <person name="Rosling A."/>
        </authorList>
    </citation>
    <scope>NUCLEOTIDE SEQUENCE</scope>
    <source>
        <strain evidence="1">87-6 pot B 2015</strain>
    </source>
</reference>
<sequence length="52" mass="6032">MSLNEIYKNVSKALLLGISSILQKGSEEYYHFDNENTVAETIYDNFETKIEQ</sequence>
<dbReference type="EMBL" id="CAJVPP010008168">
    <property type="protein sequence ID" value="CAG8694866.1"/>
    <property type="molecule type" value="Genomic_DNA"/>
</dbReference>
<feature type="non-terminal residue" evidence="1">
    <location>
        <position position="52"/>
    </location>
</feature>
<keyword evidence="2" id="KW-1185">Reference proteome</keyword>
<name>A0A9N9EXK9_FUNMO</name>
<comment type="caution">
    <text evidence="1">The sequence shown here is derived from an EMBL/GenBank/DDBJ whole genome shotgun (WGS) entry which is preliminary data.</text>
</comment>
<evidence type="ECO:0000313" key="1">
    <source>
        <dbReference type="EMBL" id="CAG8694866.1"/>
    </source>
</evidence>
<protein>
    <submittedName>
        <fullName evidence="1">6709_t:CDS:1</fullName>
    </submittedName>
</protein>
<evidence type="ECO:0000313" key="2">
    <source>
        <dbReference type="Proteomes" id="UP000789375"/>
    </source>
</evidence>
<dbReference type="Proteomes" id="UP000789375">
    <property type="component" value="Unassembled WGS sequence"/>
</dbReference>
<gene>
    <name evidence="1" type="ORF">FMOSSE_LOCUS13528</name>
</gene>
<proteinExistence type="predicted"/>
<dbReference type="AlphaFoldDB" id="A0A9N9EXK9"/>